<proteinExistence type="predicted"/>
<evidence type="ECO:0000313" key="1">
    <source>
        <dbReference type="EMBL" id="PKK71015.1"/>
    </source>
</evidence>
<name>A0A2N1NAR3_9GLOM</name>
<organism evidence="1 2">
    <name type="scientific">Rhizophagus irregularis</name>
    <dbReference type="NCBI Taxonomy" id="588596"/>
    <lineage>
        <taxon>Eukaryota</taxon>
        <taxon>Fungi</taxon>
        <taxon>Fungi incertae sedis</taxon>
        <taxon>Mucoromycota</taxon>
        <taxon>Glomeromycotina</taxon>
        <taxon>Glomeromycetes</taxon>
        <taxon>Glomerales</taxon>
        <taxon>Glomeraceae</taxon>
        <taxon>Rhizophagus</taxon>
    </lineage>
</organism>
<dbReference type="Proteomes" id="UP000233469">
    <property type="component" value="Unassembled WGS sequence"/>
</dbReference>
<accession>A0A2N1NAR3</accession>
<dbReference type="VEuPathDB" id="FungiDB:FUN_018397"/>
<dbReference type="AlphaFoldDB" id="A0A2N1NAR3"/>
<dbReference type="VEuPathDB" id="FungiDB:RhiirA1_449420"/>
<reference evidence="1 2" key="2">
    <citation type="submission" date="2017-10" db="EMBL/GenBank/DDBJ databases">
        <title>Extensive intraspecific genome diversity in a model arbuscular mycorrhizal fungus.</title>
        <authorList>
            <person name="Chen E.C.H."/>
            <person name="Morin E."/>
            <person name="Baudet D."/>
            <person name="Noel J."/>
            <person name="Ndikumana S."/>
            <person name="Charron P."/>
            <person name="St-Onge C."/>
            <person name="Giorgi J."/>
            <person name="Grigoriev I.V."/>
            <person name="Roux C."/>
            <person name="Martin F.M."/>
            <person name="Corradi N."/>
        </authorList>
    </citation>
    <scope>NUCLEOTIDE SEQUENCE [LARGE SCALE GENOMIC DNA]</scope>
    <source>
        <strain evidence="1 2">C2</strain>
    </source>
</reference>
<dbReference type="VEuPathDB" id="FungiDB:RhiirFUN_024205"/>
<dbReference type="VEuPathDB" id="FungiDB:FUN_017125"/>
<protein>
    <submittedName>
        <fullName evidence="1">Uncharacterized protein</fullName>
    </submittedName>
</protein>
<gene>
    <name evidence="1" type="ORF">RhiirC2_829008</name>
</gene>
<comment type="caution">
    <text evidence="1">The sequence shown here is derived from an EMBL/GenBank/DDBJ whole genome shotgun (WGS) entry which is preliminary data.</text>
</comment>
<evidence type="ECO:0000313" key="2">
    <source>
        <dbReference type="Proteomes" id="UP000233469"/>
    </source>
</evidence>
<dbReference type="EMBL" id="LLXL01000556">
    <property type="protein sequence ID" value="PKK71015.1"/>
    <property type="molecule type" value="Genomic_DNA"/>
</dbReference>
<reference evidence="1 2" key="1">
    <citation type="submission" date="2016-04" db="EMBL/GenBank/DDBJ databases">
        <title>Genome analyses suggest a sexual origin of heterokaryosis in a supposedly ancient asexual fungus.</title>
        <authorList>
            <person name="Ropars J."/>
            <person name="Sedzielewska K."/>
            <person name="Noel J."/>
            <person name="Charron P."/>
            <person name="Farinelli L."/>
            <person name="Marton T."/>
            <person name="Kruger M."/>
            <person name="Pelin A."/>
            <person name="Brachmann A."/>
            <person name="Corradi N."/>
        </authorList>
    </citation>
    <scope>NUCLEOTIDE SEQUENCE [LARGE SCALE GENOMIC DNA]</scope>
    <source>
        <strain evidence="1 2">C2</strain>
    </source>
</reference>
<sequence>MMINNKTPDGKRRILSIIADDFTYAELELQLGVSAHTILEAHKHARFIGYGAPPLFKPIVQRVKLSEESLVQFEVFFSNKENVNMSSYKTDSETGLPVLYLQDTKALLWKKFSESFPNGMRRTSFMTRLQGNRYQYKEDLGGLCSTCNECGYEVFVEIEDLIDNYVSDIQLREWYDISPRRWLFLEAGEAKTAIDSHHAQISHAIKRWVKIGHEIEEGEDIENAIKDLSGTHVSHLEPDRDKEKGKLGTINGISNWHEFTWPETGENTGYICIRALPEFGNWNKISHCQIDKITKSRTFEKPTPIYTTHTQPSKSWTVPLTSRKENTQGDQEIQEVEEEQIEDMDIDPISKSAIVFGCGWALSENLKVNQKVPTKRITEHVKGLLTIMFHSGTANPRLKMNANEMHEELLKRVTDNEISKDDVPKVSTIANWITSTSRSFKKTMALRLLEEAESSEQ</sequence>